<dbReference type="EMBL" id="JASFZW010000004">
    <property type="protein sequence ID" value="KAK2078845.1"/>
    <property type="molecule type" value="Genomic_DNA"/>
</dbReference>
<accession>A0AAD9ILI8</accession>
<proteinExistence type="predicted"/>
<dbReference type="InterPro" id="IPR004401">
    <property type="entry name" value="YbaB/EbfC"/>
</dbReference>
<dbReference type="PANTHER" id="PTHR33449:SF1">
    <property type="entry name" value="NUCLEOID-ASSOCIATED PROTEIN YBAB"/>
    <property type="match status" value="1"/>
</dbReference>
<dbReference type="Proteomes" id="UP001255856">
    <property type="component" value="Unassembled WGS sequence"/>
</dbReference>
<evidence type="ECO:0000313" key="3">
    <source>
        <dbReference type="Proteomes" id="UP001255856"/>
    </source>
</evidence>
<keyword evidence="1" id="KW-0238">DNA-binding</keyword>
<dbReference type="Gene3D" id="3.30.1310.10">
    <property type="entry name" value="Nucleoid-associated protein YbaB-like domain"/>
    <property type="match status" value="1"/>
</dbReference>
<protein>
    <recommendedName>
        <fullName evidence="4">Nucleoid-associated protein</fullName>
    </recommendedName>
</protein>
<dbReference type="PIRSF" id="PIRSF004555">
    <property type="entry name" value="UCP004555"/>
    <property type="match status" value="1"/>
</dbReference>
<dbReference type="InterPro" id="IPR036894">
    <property type="entry name" value="YbaB-like_sf"/>
</dbReference>
<dbReference type="Pfam" id="PF02575">
    <property type="entry name" value="YbaB_DNA_bd"/>
    <property type="match status" value="1"/>
</dbReference>
<reference evidence="2" key="1">
    <citation type="submission" date="2021-01" db="EMBL/GenBank/DDBJ databases">
        <authorList>
            <person name="Eckstrom K.M.E."/>
        </authorList>
    </citation>
    <scope>NUCLEOTIDE SEQUENCE</scope>
    <source>
        <strain evidence="2">UVCC 0001</strain>
    </source>
</reference>
<name>A0AAD9ILI8_PROWI</name>
<dbReference type="PANTHER" id="PTHR33449">
    <property type="entry name" value="NUCLEOID-ASSOCIATED PROTEIN YBAB"/>
    <property type="match status" value="1"/>
</dbReference>
<evidence type="ECO:0000256" key="1">
    <source>
        <dbReference type="ARBA" id="ARBA00023125"/>
    </source>
</evidence>
<dbReference type="AlphaFoldDB" id="A0AAD9ILI8"/>
<sequence>MQAGKEAQNAMLGSLMDRLKDAQKMVRDETAKLQAELAESQYEGFSEDETVRVAVDGNQRPVSVDITEAAYSLGPERLGELVLQAAREAHANSIGAMQGKMQTLAQNLGLPNVGGQ</sequence>
<dbReference type="GO" id="GO:0003677">
    <property type="term" value="F:DNA binding"/>
    <property type="evidence" value="ECO:0007669"/>
    <property type="project" value="UniProtKB-KW"/>
</dbReference>
<evidence type="ECO:0000313" key="2">
    <source>
        <dbReference type="EMBL" id="KAK2078845.1"/>
    </source>
</evidence>
<evidence type="ECO:0008006" key="4">
    <source>
        <dbReference type="Google" id="ProtNLM"/>
    </source>
</evidence>
<comment type="caution">
    <text evidence="2">The sequence shown here is derived from an EMBL/GenBank/DDBJ whole genome shotgun (WGS) entry which is preliminary data.</text>
</comment>
<keyword evidence="3" id="KW-1185">Reference proteome</keyword>
<organism evidence="2 3">
    <name type="scientific">Prototheca wickerhamii</name>
    <dbReference type="NCBI Taxonomy" id="3111"/>
    <lineage>
        <taxon>Eukaryota</taxon>
        <taxon>Viridiplantae</taxon>
        <taxon>Chlorophyta</taxon>
        <taxon>core chlorophytes</taxon>
        <taxon>Trebouxiophyceae</taxon>
        <taxon>Chlorellales</taxon>
        <taxon>Chlorellaceae</taxon>
        <taxon>Prototheca</taxon>
    </lineage>
</organism>
<gene>
    <name evidence="2" type="ORF">QBZ16_003685</name>
</gene>
<dbReference type="SUPFAM" id="SSF82607">
    <property type="entry name" value="YbaB-like"/>
    <property type="match status" value="1"/>
</dbReference>